<organism evidence="8 9">
    <name type="scientific">Diversispora epigaea</name>
    <dbReference type="NCBI Taxonomy" id="1348612"/>
    <lineage>
        <taxon>Eukaryota</taxon>
        <taxon>Fungi</taxon>
        <taxon>Fungi incertae sedis</taxon>
        <taxon>Mucoromycota</taxon>
        <taxon>Glomeromycotina</taxon>
        <taxon>Glomeromycetes</taxon>
        <taxon>Diversisporales</taxon>
        <taxon>Diversisporaceae</taxon>
        <taxon>Diversispora</taxon>
    </lineage>
</organism>
<evidence type="ECO:0000313" key="9">
    <source>
        <dbReference type="Proteomes" id="UP000266861"/>
    </source>
</evidence>
<feature type="region of interest" description="Disordered" evidence="6">
    <location>
        <begin position="13"/>
        <end position="40"/>
    </location>
</feature>
<dbReference type="InterPro" id="IPR041677">
    <property type="entry name" value="DNA2/NAM7_AAA_11"/>
</dbReference>
<proteinExistence type="predicted"/>
<dbReference type="Pfam" id="PF13086">
    <property type="entry name" value="AAA_11"/>
    <property type="match status" value="2"/>
</dbReference>
<dbReference type="InterPro" id="IPR000967">
    <property type="entry name" value="Znf_NFX1"/>
</dbReference>
<sequence length="2229" mass="256997">MVDRGIDDFRNFRGRRNNQIIPSKSSRYTTPNNYGNPRRPLLSNEEIVKIENDQRQSISENFSSSELTYGGSDKIIQVPPREFDNKIWRKTIDKELKNQHMMRRFICSCLLTASNGNKVEGLVYNLGSPNGMSRIKEIIKFEMSVDAGLKPNVASFQRVILPFLALLTRKAISDCTLERYLNSIYSIVYNELEPFINNAVIKMLEILVHRNNIEDQEVGKTELINDDKNAFIPTSLGQFFLVIVGLMNELLKRFKNASIDETIFNISENLENLKNEWKNSFDKPIVAALSSDPLATDKEQRKYFFIVLDREIDRMNGMLQKPKQNISPETVKKVSPLSKVFTPVKKYFQKVARKADIKRSYDPPGELSSKGRRHSNDFAEISKISIIPTTDEILCKREPYLPVVNGNDDFHHLPKGAARLLDRQFRLLREDMLNAFRTSINSFLTLIEKPNENRIKIDNYKKSGGRYKSDGGDLNVYPNIHFTEVIADSRNGFFFRVAFTPPSTKMSTQTLEDRKNYWRKTKKLINGNLVCLLWPNEDINDYVGNSNSTIASKYSIYFGIIADRDEYSLTKDIEFAKIGINFIDTKLHPIAIKDISFKHKNNREISYRFLIESTNLLFESFKNILKTLQETNPSDLPFEKYFAPQFESMSNLPASVNPPIYAIAPNFRLNLVTLLNEESRDQDVYLNVSDPQSHNNVINTLLNCSTFDETQAKALVSSLCREVALIEGPPGTGKSYVGVGIMRALLAPENREVTKIGPILTIRYTNHALDNFLEDLLKIDIDNIVRIGSRSKSEIISQFNLDEICRNRQGQNKWLIKQYFEDLNEIIEEVSTINEQLTNRTLDHYQEKVDHYFKKNYPNHYSRLKNPDIPSFLLDYINNGNDESEWQKGKGKKKTKKRSIIERWVNGDDLTAAQNFEESPMNPRRKQEEEGKSNENPFMLLADDDNMFIETVNVIDNGDNDTAINMDVDTIDIDNGDNEDSEDRLMVENTIDISEDNGDIEDRFMVDNEYRLMVDNEDRFVVDNGDNRFMVEDKIDYNYSDVNYDDSDFNEEDSDEVEFKNWIQTWKMPTTRRSLEVLKDDWNVWGMSKEERVKLHDFWREEINFGTIGELSNIHERYVNKKKDLEDIYNEGRRQVLLDCDVIGMTTTGAAKHHELIKKIGPKIVICEEAGEVLEAHILASLTKSAQHLILIGDHNQLRPKISTYSLSNESEIGKNYGFDISLFERLVHGDQSMRLERTQLLTQRRMRKEIADLIRQTIYPKLEDHPLTEKYPKVKGMQHNVYFMHHVEREDSTKNEFALQSHSNKFEVKMVVEMVKYFVRNGYTKPGQIAVLTPYLGQMLKIKEALSESFAVVIDERDAEQIANLMEDGDIDVVPNTISVASRKKLNRQVSLREEAEIVIISLVRNKVEHKRNTIGFLKTKNRTNVLLSRAKHGIFLMGNVELMASESEMWEEVIKILLSRNQVGPGFPIICDQHPENKNIITHPEKFEEVSPDGGCLRPCGKALNCGHICPHKCHPDDPNHISTICAKPCNRLHECLHPCKRMCGDDCGECRFPIDDLLLPCGHILKDAKCFQKSIRNKINCQVMVDKLLPYCEHSVTIECYRSVKNISCQSICGLLNPECDHECKSLCSNCQKISIRTNGTLFDDDGHIVRTHHDKCKQICEKNLFCGHFCEEFCHLNKDCPGCKKKCNVNCKHSACDKACSYPCSVCAEECDWNCEHKGTCGVPCGVPCNRLPCNERCLKLLRCGHQCMGICGEECPPPKYCIICASDDIKDSIVDLIMQTTFAEVDWTTERMIVLECGHVFTAETLDNLMGMESVYKMDFRGNWIDVKPITDQPGELKRCPNCRASIKNVHRYGRIIKKCVLDVQNKKFLREYNRHLRVIQVELENIIKNLEKNREQVLEKLKKLQLPDVKQGNNDDFYEIDKKINRTVPNIVSPKKYEMLTKYSIPTYHEELWRKHVSPLLFNYRQVALIISNSTNPPYKLAYEAAVASLFAAKSNSQERFDMDELVNDISLLQISDDSPTVQQCKFQETLEEVGIFVPKVDRKIYLAAFSELINIQKAMFHEVSEIIPELPISDPPIHLPYKGYWIDFSNFLIDSLRQHIKHIIQISKESKNNRYFVTSSLELAEFECKVQRFKLKNLPSVGLSPIQRREIKIKCSEIETNCLHIKLLELPSMSGVYYFKEQCNERIETVFHEVEEFRNVADNAGHQAMRQEFLGSGNNINL</sequence>
<dbReference type="InterPro" id="IPR027417">
    <property type="entry name" value="P-loop_NTPase"/>
</dbReference>
<gene>
    <name evidence="8" type="ORF">Glove_168g248</name>
</gene>
<dbReference type="EMBL" id="PQFF01000158">
    <property type="protein sequence ID" value="RHZ77953.1"/>
    <property type="molecule type" value="Genomic_DNA"/>
</dbReference>
<dbReference type="Proteomes" id="UP000266861">
    <property type="component" value="Unassembled WGS sequence"/>
</dbReference>
<evidence type="ECO:0000256" key="5">
    <source>
        <dbReference type="SAM" id="Coils"/>
    </source>
</evidence>
<feature type="coiled-coil region" evidence="5">
    <location>
        <begin position="1875"/>
        <end position="1913"/>
    </location>
</feature>
<dbReference type="Gene3D" id="3.40.50.300">
    <property type="entry name" value="P-loop containing nucleotide triphosphate hydrolases"/>
    <property type="match status" value="3"/>
</dbReference>
<feature type="compositionally biased region" description="Polar residues" evidence="6">
    <location>
        <begin position="22"/>
        <end position="35"/>
    </location>
</feature>
<dbReference type="SMART" id="SM00438">
    <property type="entry name" value="ZnF_NFX"/>
    <property type="match status" value="4"/>
</dbReference>
<evidence type="ECO:0000259" key="7">
    <source>
        <dbReference type="SMART" id="SM00438"/>
    </source>
</evidence>
<dbReference type="SUPFAM" id="SSF52540">
    <property type="entry name" value="P-loop containing nucleoside triphosphate hydrolases"/>
    <property type="match status" value="1"/>
</dbReference>
<keyword evidence="5" id="KW-0175">Coiled coil</keyword>
<dbReference type="GO" id="GO:0031380">
    <property type="term" value="C:nuclear RNA-directed RNA polymerase complex"/>
    <property type="evidence" value="ECO:0007669"/>
    <property type="project" value="TreeGrafter"/>
</dbReference>
<evidence type="ECO:0000256" key="3">
    <source>
        <dbReference type="ARBA" id="ARBA00022771"/>
    </source>
</evidence>
<dbReference type="CDD" id="cd06008">
    <property type="entry name" value="NF-X1-zinc-finger"/>
    <property type="match status" value="2"/>
</dbReference>
<keyword evidence="3" id="KW-0863">Zinc-finger</keyword>
<dbReference type="CDD" id="cd18808">
    <property type="entry name" value="SF1_C_Upf1"/>
    <property type="match status" value="1"/>
</dbReference>
<evidence type="ECO:0000256" key="2">
    <source>
        <dbReference type="ARBA" id="ARBA00022737"/>
    </source>
</evidence>
<accession>A0A397IYJ4</accession>
<evidence type="ECO:0000256" key="6">
    <source>
        <dbReference type="SAM" id="MobiDB-lite"/>
    </source>
</evidence>
<keyword evidence="9" id="KW-1185">Reference proteome</keyword>
<feature type="domain" description="NF-X1-type" evidence="7">
    <location>
        <begin position="1508"/>
        <end position="1534"/>
    </location>
</feature>
<comment type="caution">
    <text evidence="8">The sequence shown here is derived from an EMBL/GenBank/DDBJ whole genome shotgun (WGS) entry which is preliminary data.</text>
</comment>
<evidence type="ECO:0000256" key="4">
    <source>
        <dbReference type="ARBA" id="ARBA00022833"/>
    </source>
</evidence>
<dbReference type="GO" id="GO:0031048">
    <property type="term" value="P:regulatory ncRNA-mediated heterochromatin formation"/>
    <property type="evidence" value="ECO:0007669"/>
    <property type="project" value="TreeGrafter"/>
</dbReference>
<feature type="domain" description="NF-X1-type" evidence="7">
    <location>
        <begin position="1748"/>
        <end position="1768"/>
    </location>
</feature>
<evidence type="ECO:0000313" key="8">
    <source>
        <dbReference type="EMBL" id="RHZ77953.1"/>
    </source>
</evidence>
<keyword evidence="2" id="KW-0677">Repeat</keyword>
<dbReference type="Pfam" id="PF13087">
    <property type="entry name" value="AAA_12"/>
    <property type="match status" value="1"/>
</dbReference>
<keyword evidence="1" id="KW-0479">Metal-binding</keyword>
<dbReference type="OrthoDB" id="2423195at2759"/>
<dbReference type="InterPro" id="IPR047187">
    <property type="entry name" value="SF1_C_Upf1"/>
</dbReference>
<dbReference type="GO" id="GO:0008270">
    <property type="term" value="F:zinc ion binding"/>
    <property type="evidence" value="ECO:0007669"/>
    <property type="project" value="UniProtKB-KW"/>
</dbReference>
<dbReference type="PANTHER" id="PTHR10887:SF341">
    <property type="entry name" value="NFX1-TYPE ZINC FINGER-CONTAINING PROTEIN 1"/>
    <property type="match status" value="1"/>
</dbReference>
<name>A0A397IYJ4_9GLOM</name>
<dbReference type="InterPro" id="IPR041679">
    <property type="entry name" value="DNA2/NAM7-like_C"/>
</dbReference>
<protein>
    <recommendedName>
        <fullName evidence="7">NF-X1-type domain-containing protein</fullName>
    </recommendedName>
</protein>
<keyword evidence="4" id="KW-0862">Zinc</keyword>
<dbReference type="PANTHER" id="PTHR10887">
    <property type="entry name" value="DNA2/NAM7 HELICASE FAMILY"/>
    <property type="match status" value="1"/>
</dbReference>
<feature type="domain" description="NF-X1-type" evidence="7">
    <location>
        <begin position="1670"/>
        <end position="1689"/>
    </location>
</feature>
<dbReference type="InterPro" id="IPR045055">
    <property type="entry name" value="DNA2/NAM7-like"/>
</dbReference>
<reference evidence="8 9" key="1">
    <citation type="submission" date="2018-08" db="EMBL/GenBank/DDBJ databases">
        <title>Genome and evolution of the arbuscular mycorrhizal fungus Diversispora epigaea (formerly Glomus versiforme) and its bacterial endosymbionts.</title>
        <authorList>
            <person name="Sun X."/>
            <person name="Fei Z."/>
            <person name="Harrison M."/>
        </authorList>
    </citation>
    <scope>NUCLEOTIDE SEQUENCE [LARGE SCALE GENOMIC DNA]</scope>
    <source>
        <strain evidence="8 9">IT104</strain>
    </source>
</reference>
<feature type="region of interest" description="Disordered" evidence="6">
    <location>
        <begin position="911"/>
        <end position="935"/>
    </location>
</feature>
<feature type="domain" description="NF-X1-type" evidence="7">
    <location>
        <begin position="1538"/>
        <end position="1555"/>
    </location>
</feature>
<dbReference type="GO" id="GO:0004386">
    <property type="term" value="F:helicase activity"/>
    <property type="evidence" value="ECO:0007669"/>
    <property type="project" value="InterPro"/>
</dbReference>
<evidence type="ECO:0000256" key="1">
    <source>
        <dbReference type="ARBA" id="ARBA00022723"/>
    </source>
</evidence>